<gene>
    <name evidence="1" type="ORF">C1S70_22455</name>
</gene>
<geneLocation type="plasmid" evidence="1">
    <name>p15unnamed</name>
</geneLocation>
<sequence>MTAETDPPGYHAEALRVLTGKNSAHPSSPSKLPQLLECTVDGKSVTRINFRKTQPVQGE</sequence>
<dbReference type="Proteomes" id="UP000236268">
    <property type="component" value="Unassembled WGS sequence"/>
</dbReference>
<proteinExistence type="predicted"/>
<evidence type="ECO:0000313" key="2">
    <source>
        <dbReference type="Proteomes" id="UP000236268"/>
    </source>
</evidence>
<comment type="caution">
    <text evidence="1">The sequence shown here is derived from an EMBL/GenBank/DDBJ whole genome shotgun (WGS) entry which is preliminary data.</text>
</comment>
<organism evidence="1 2">
    <name type="scientific">Azospirillum argentinense</name>
    <dbReference type="NCBI Taxonomy" id="2970906"/>
    <lineage>
        <taxon>Bacteria</taxon>
        <taxon>Pseudomonadati</taxon>
        <taxon>Pseudomonadota</taxon>
        <taxon>Alphaproteobacteria</taxon>
        <taxon>Rhodospirillales</taxon>
        <taxon>Azospirillaceae</taxon>
        <taxon>Azospirillum</taxon>
    </lineage>
</organism>
<evidence type="ECO:0000313" key="1">
    <source>
        <dbReference type="EMBL" id="PNQ96706.1"/>
    </source>
</evidence>
<dbReference type="AlphaFoldDB" id="A0A2K1FW04"/>
<name>A0A2K1FW04_9PROT</name>
<protein>
    <submittedName>
        <fullName evidence="1">Uncharacterized protein</fullName>
    </submittedName>
</protein>
<reference evidence="1 2" key="1">
    <citation type="submission" date="2018-01" db="EMBL/GenBank/DDBJ databases">
        <title>Whole genome sequence of Azospirillum brasilense REC3 isolated from strawberry roots.</title>
        <authorList>
            <person name="Fontana C.A."/>
            <person name="Salazar S.M."/>
            <person name="Bassi D."/>
            <person name="Puglisi E."/>
            <person name="Lovaisa N.C."/>
            <person name="Toffoli L.M."/>
            <person name="Pedraza R."/>
            <person name="Cocconcelli P.S."/>
        </authorList>
    </citation>
    <scope>NUCLEOTIDE SEQUENCE [LARGE SCALE GENOMIC DNA]</scope>
    <source>
        <strain evidence="1 2">REC3</strain>
        <plasmid evidence="1">p15unnamed</plasmid>
    </source>
</reference>
<dbReference type="EMBL" id="POWG01000027">
    <property type="protein sequence ID" value="PNQ96706.1"/>
    <property type="molecule type" value="Genomic_DNA"/>
</dbReference>
<accession>A0A2K1FW04</accession>
<keyword evidence="1" id="KW-0614">Plasmid</keyword>